<dbReference type="AlphaFoldDB" id="B7IZL4"/>
<reference evidence="1 2" key="1">
    <citation type="submission" date="2008-10" db="EMBL/GenBank/DDBJ databases">
        <title>Genome sequence of Bacillus cereus G9842.</title>
        <authorList>
            <person name="Dodson R.J."/>
            <person name="Durkin A.S."/>
            <person name="Rosovitz M.J."/>
            <person name="Rasko D.A."/>
            <person name="Hoffmaster A."/>
            <person name="Ravel J."/>
            <person name="Sutton G."/>
        </authorList>
    </citation>
    <scope>NUCLEOTIDE SEQUENCE [LARGE SCALE GENOMIC DNA]</scope>
    <source>
        <strain evidence="1 2">G9842</strain>
        <plasmid evidence="1 2">pG9842_140</plasmid>
    </source>
</reference>
<dbReference type="EMBL" id="CP001188">
    <property type="protein sequence ID" value="ACK98797.1"/>
    <property type="molecule type" value="Genomic_DNA"/>
</dbReference>
<accession>B7IZL4</accession>
<protein>
    <submittedName>
        <fullName evidence="1">Uncharacterized protein</fullName>
    </submittedName>
</protein>
<proteinExistence type="predicted"/>
<name>B7IZL4_BACC2</name>
<dbReference type="RefSeq" id="WP_001123435.1">
    <property type="nucleotide sequence ID" value="NC_011774.1"/>
</dbReference>
<sequence>MPIYNSKDLIPFVNILEKQIDEMNQNLSDWNREKYKILNLPSKLDTASTNALSALIRADEALTEISTACFESTANRGKRLEDTLNQLKNEVYKIASSIGEKGDTSGGELTKGVFFEELNNAIASVDVNIDDGLKLDYRLRQLQEMALANVEKINKELFIPHKYNIDIEAESFSIIKSNGISFIDGDVSVLTSDGMPARDEYNRFVQGTITEKGIVTLSTTAQKGWVLYFPVRMQFKDIPEDFLYIFIQQMVQKNSKVTQILFDLEEIVKSVQEDMQSMKGANWTADFSIMRNHQDVVKEGITPKGLQVQVQDGMANVTFSYADHPHLSHFILEKWDENKKSYIPFDGKQGIVSK</sequence>
<geneLocation type="plasmid" evidence="1 2">
    <name>pG9842_140</name>
</geneLocation>
<keyword evidence="1" id="KW-0614">Plasmid</keyword>
<dbReference type="HOGENOM" id="CLU_779999_0_0_9"/>
<dbReference type="KEGG" id="bcg:BCG9842_A0021"/>
<dbReference type="Proteomes" id="UP000006744">
    <property type="component" value="Plasmid pG9842_140"/>
</dbReference>
<organism evidence="1 2">
    <name type="scientific">Bacillus cereus (strain G9842)</name>
    <dbReference type="NCBI Taxonomy" id="405531"/>
    <lineage>
        <taxon>Bacteria</taxon>
        <taxon>Bacillati</taxon>
        <taxon>Bacillota</taxon>
        <taxon>Bacilli</taxon>
        <taxon>Bacillales</taxon>
        <taxon>Bacillaceae</taxon>
        <taxon>Bacillus</taxon>
        <taxon>Bacillus cereus group</taxon>
    </lineage>
</organism>
<evidence type="ECO:0000313" key="1">
    <source>
        <dbReference type="EMBL" id="ACK98797.1"/>
    </source>
</evidence>
<gene>
    <name evidence="1" type="ordered locus">BCG9842_A0021</name>
</gene>
<evidence type="ECO:0000313" key="2">
    <source>
        <dbReference type="Proteomes" id="UP000006744"/>
    </source>
</evidence>